<dbReference type="CDD" id="cd06577">
    <property type="entry name" value="PASTA_pknB"/>
    <property type="match status" value="3"/>
</dbReference>
<evidence type="ECO:0000256" key="1">
    <source>
        <dbReference type="SAM" id="Phobius"/>
    </source>
</evidence>
<proteinExistence type="predicted"/>
<dbReference type="EMBL" id="CP048222">
    <property type="protein sequence ID" value="QHT66815.1"/>
    <property type="molecule type" value="Genomic_DNA"/>
</dbReference>
<organism evidence="3 4">
    <name type="scientific">Rhodocytophaga rosea</name>
    <dbReference type="NCBI Taxonomy" id="2704465"/>
    <lineage>
        <taxon>Bacteria</taxon>
        <taxon>Pseudomonadati</taxon>
        <taxon>Bacteroidota</taxon>
        <taxon>Cytophagia</taxon>
        <taxon>Cytophagales</taxon>
        <taxon>Rhodocytophagaceae</taxon>
        <taxon>Rhodocytophaga</taxon>
    </lineage>
</organism>
<feature type="transmembrane region" description="Helical" evidence="1">
    <location>
        <begin position="12"/>
        <end position="35"/>
    </location>
</feature>
<feature type="domain" description="PASTA" evidence="2">
    <location>
        <begin position="110"/>
        <end position="180"/>
    </location>
</feature>
<name>A0A6C0GG18_9BACT</name>
<dbReference type="Gene3D" id="3.30.10.20">
    <property type="match status" value="3"/>
</dbReference>
<protein>
    <submittedName>
        <fullName evidence="3">PASTA domain-containing protein</fullName>
    </submittedName>
</protein>
<dbReference type="Proteomes" id="UP000480178">
    <property type="component" value="Chromosome"/>
</dbReference>
<feature type="domain" description="PASTA" evidence="2">
    <location>
        <begin position="42"/>
        <end position="108"/>
    </location>
</feature>
<reference evidence="3 4" key="1">
    <citation type="submission" date="2020-01" db="EMBL/GenBank/DDBJ databases">
        <authorList>
            <person name="Kim M.K."/>
        </authorList>
    </citation>
    <scope>NUCLEOTIDE SEQUENCE [LARGE SCALE GENOMIC DNA]</scope>
    <source>
        <strain evidence="3 4">172606-1</strain>
    </source>
</reference>
<sequence>MLQIKTGSKKDVLIHLGIMLSLVSIVVLGFFFIYLPSTTHHGESIPVPELSGKHIHEVEKYLGEYNLRYEISDSTFILDKPASIVLTQYPKAGERVKENRKIYITVTTSIPPHVEMPKLVDISLKSAELLLQSNQLRLGESKRIPHLAQNLVLKQEWNGKEVAPGTKIPKGSIIHLTVGDGVGSNTLPVPDLVGMSYSEAEIVIKGSNLIIGRILPAGITPDATSKVVKQNPGSSEGKSIREGEQIDIWLEKKMDN</sequence>
<feature type="domain" description="PASTA" evidence="2">
    <location>
        <begin position="183"/>
        <end position="252"/>
    </location>
</feature>
<dbReference type="InterPro" id="IPR005543">
    <property type="entry name" value="PASTA_dom"/>
</dbReference>
<keyword evidence="1" id="KW-1133">Transmembrane helix</keyword>
<accession>A0A6C0GG18</accession>
<dbReference type="PROSITE" id="PS51178">
    <property type="entry name" value="PASTA"/>
    <property type="match status" value="3"/>
</dbReference>
<dbReference type="SMART" id="SM00740">
    <property type="entry name" value="PASTA"/>
    <property type="match status" value="3"/>
</dbReference>
<dbReference type="AlphaFoldDB" id="A0A6C0GG18"/>
<dbReference type="Pfam" id="PF03793">
    <property type="entry name" value="PASTA"/>
    <property type="match status" value="2"/>
</dbReference>
<dbReference type="RefSeq" id="WP_162442867.1">
    <property type="nucleotide sequence ID" value="NZ_CP048222.1"/>
</dbReference>
<keyword evidence="1" id="KW-0472">Membrane</keyword>
<dbReference type="SUPFAM" id="SSF54184">
    <property type="entry name" value="Penicillin-binding protein 2x (pbp-2x), c-terminal domain"/>
    <property type="match status" value="1"/>
</dbReference>
<evidence type="ECO:0000259" key="2">
    <source>
        <dbReference type="PROSITE" id="PS51178"/>
    </source>
</evidence>
<evidence type="ECO:0000313" key="4">
    <source>
        <dbReference type="Proteomes" id="UP000480178"/>
    </source>
</evidence>
<keyword evidence="4" id="KW-1185">Reference proteome</keyword>
<dbReference type="KEGG" id="rhoz:GXP67_09170"/>
<evidence type="ECO:0000313" key="3">
    <source>
        <dbReference type="EMBL" id="QHT66815.1"/>
    </source>
</evidence>
<gene>
    <name evidence="3" type="ORF">GXP67_09170</name>
</gene>
<keyword evidence="1" id="KW-0812">Transmembrane</keyword>